<feature type="binding site" evidence="11">
    <location>
        <position position="233"/>
    </location>
    <ligand>
        <name>FMN</name>
        <dbReference type="ChEBI" id="CHEBI:58210"/>
    </ligand>
</feature>
<dbReference type="InterPro" id="IPR011179">
    <property type="entry name" value="IPdP_isomerase"/>
</dbReference>
<keyword evidence="2 11" id="KW-0963">Cytoplasm</keyword>
<reference evidence="16" key="2">
    <citation type="submission" date="2016-10" db="EMBL/GenBank/DDBJ databases">
        <authorList>
            <person name="Varghese N."/>
        </authorList>
    </citation>
    <scope>NUCLEOTIDE SEQUENCE [LARGE SCALE GENOMIC DNA]</scope>
    <source>
        <strain evidence="16">DSM 20639</strain>
    </source>
</reference>
<evidence type="ECO:0000256" key="12">
    <source>
        <dbReference type="SAM" id="MobiDB-lite"/>
    </source>
</evidence>
<reference evidence="15" key="1">
    <citation type="submission" date="2016-10" db="EMBL/GenBank/DDBJ databases">
        <authorList>
            <person name="de Groot N.N."/>
        </authorList>
    </citation>
    <scope>NUCLEOTIDE SEQUENCE [LARGE SCALE GENOMIC DNA]</scope>
    <source>
        <strain evidence="15">DSM 20639</strain>
    </source>
</reference>
<dbReference type="CDD" id="cd02811">
    <property type="entry name" value="IDI-2_FMN"/>
    <property type="match status" value="1"/>
</dbReference>
<name>A0A1G6ZPI3_9ACTO</name>
<dbReference type="RefSeq" id="WP_256332489.1">
    <property type="nucleotide sequence ID" value="NZ_FNAU01000001.1"/>
</dbReference>
<evidence type="ECO:0000256" key="2">
    <source>
        <dbReference type="ARBA" id="ARBA00022490"/>
    </source>
</evidence>
<dbReference type="InterPro" id="IPR000262">
    <property type="entry name" value="FMN-dep_DH"/>
</dbReference>
<comment type="similarity">
    <text evidence="11">Belongs to the IPP isomerase type 2 family.</text>
</comment>
<accession>A0A1G6ZPI3</accession>
<keyword evidence="16" id="KW-1185">Reference proteome</keyword>
<feature type="binding site" evidence="11">
    <location>
        <begin position="286"/>
        <end position="288"/>
    </location>
    <ligand>
        <name>FMN</name>
        <dbReference type="ChEBI" id="CHEBI:58210"/>
    </ligand>
</feature>
<feature type="binding site" evidence="11">
    <location>
        <position position="112"/>
    </location>
    <ligand>
        <name>FMN</name>
        <dbReference type="ChEBI" id="CHEBI:58210"/>
    </ligand>
</feature>
<evidence type="ECO:0000259" key="13">
    <source>
        <dbReference type="Pfam" id="PF01070"/>
    </source>
</evidence>
<evidence type="ECO:0000256" key="7">
    <source>
        <dbReference type="ARBA" id="ARBA00022857"/>
    </source>
</evidence>
<dbReference type="NCBIfam" id="TIGR02151">
    <property type="entry name" value="IPP_isom_2"/>
    <property type="match status" value="1"/>
</dbReference>
<dbReference type="GO" id="GO:0008299">
    <property type="term" value="P:isoprenoid biosynthetic process"/>
    <property type="evidence" value="ECO:0007669"/>
    <property type="project" value="UniProtKB-UniRule"/>
</dbReference>
<comment type="cofactor">
    <cofactor evidence="11">
        <name>Mg(2+)</name>
        <dbReference type="ChEBI" id="CHEBI:18420"/>
    </cofactor>
</comment>
<keyword evidence="7 11" id="KW-0521">NADP</keyword>
<dbReference type="Pfam" id="PF01070">
    <property type="entry name" value="FMN_dh"/>
    <property type="match status" value="1"/>
</dbReference>
<evidence type="ECO:0000313" key="14">
    <source>
        <dbReference type="EMBL" id="MDY5153964.1"/>
    </source>
</evidence>
<sequence>MGRMGYGVGNSETGRESAANREQRRGRKDEHVDLAVAQQPHGNDFDAIDFVHDALAAVDVAEVDLRAKIGPVTWPVPFYINGMTGGTEKTGQINRVLAIGAAAVGIPMATGSVSVALDNPATAASFRVIREENPHGFVMANIGAGRGAEDAQRAVDLVEADALQVHINAVQEIVMPEGDREFAHWQRNIAAIVRAVEVPVIVKEVGFGLSRRTVETLRELGVAIADVGGTGGTDFAAIENARRKGREYAYLAGYGLSTPACLLDAGCGNSARAVGADGFPILASGGIRTPFDAVKALALGARAAGVAAQFLRLALAGEDTLVAGLNSWKKQIRALLALLGAKNPVAATETDVIIRAGLREWCEARGIDIHPYAHRRPS</sequence>
<dbReference type="PANTHER" id="PTHR43665:SF1">
    <property type="entry name" value="ISOPENTENYL-DIPHOSPHATE DELTA-ISOMERASE"/>
    <property type="match status" value="1"/>
</dbReference>
<feature type="binding site" evidence="11">
    <location>
        <position position="172"/>
    </location>
    <ligand>
        <name>Mg(2+)</name>
        <dbReference type="ChEBI" id="CHEBI:18420"/>
    </ligand>
</feature>
<comment type="subcellular location">
    <subcellularLocation>
        <location evidence="11">Cytoplasm</location>
    </subcellularLocation>
</comment>
<gene>
    <name evidence="11 14" type="primary">fni</name>
    <name evidence="14" type="ORF">R6G71_07920</name>
    <name evidence="15" type="ORF">SAMN05421878_101199</name>
</gene>
<evidence type="ECO:0000256" key="1">
    <source>
        <dbReference type="ARBA" id="ARBA00001917"/>
    </source>
</evidence>
<evidence type="ECO:0000256" key="9">
    <source>
        <dbReference type="ARBA" id="ARBA00023235"/>
    </source>
</evidence>
<evidence type="ECO:0000256" key="5">
    <source>
        <dbReference type="ARBA" id="ARBA00022723"/>
    </source>
</evidence>
<evidence type="ECO:0000256" key="6">
    <source>
        <dbReference type="ARBA" id="ARBA00022842"/>
    </source>
</evidence>
<feature type="binding site" evidence="11">
    <location>
        <begin position="27"/>
        <end position="28"/>
    </location>
    <ligand>
        <name>substrate</name>
    </ligand>
</feature>
<dbReference type="GO" id="GO:0010181">
    <property type="term" value="F:FMN binding"/>
    <property type="evidence" value="ECO:0007669"/>
    <property type="project" value="UniProtKB-UniRule"/>
</dbReference>
<proteinExistence type="inferred from homology"/>
<dbReference type="Gene3D" id="3.20.20.70">
    <property type="entry name" value="Aldolase class I"/>
    <property type="match status" value="1"/>
</dbReference>
<dbReference type="GO" id="GO:0004452">
    <property type="term" value="F:isopentenyl-diphosphate delta-isomerase activity"/>
    <property type="evidence" value="ECO:0007669"/>
    <property type="project" value="UniProtKB-UniRule"/>
</dbReference>
<dbReference type="GO" id="GO:0000287">
    <property type="term" value="F:magnesium ion binding"/>
    <property type="evidence" value="ECO:0007669"/>
    <property type="project" value="UniProtKB-UniRule"/>
</dbReference>
<comment type="caution">
    <text evidence="11">Lacks conserved residue(s) required for the propagation of feature annotation.</text>
</comment>
<reference evidence="14" key="3">
    <citation type="submission" date="2023-10" db="EMBL/GenBank/DDBJ databases">
        <title>Whole Genome based description of the genera Actinobaculum and Actinotignum reveals a complex phylogenetic relationship within the species included in the genus Actinotignum.</title>
        <authorList>
            <person name="Jensen C.S."/>
            <person name="Dargis R."/>
            <person name="Kemp M."/>
            <person name="Christensen J.J."/>
        </authorList>
    </citation>
    <scope>NUCLEOTIDE SEQUENCE</scope>
    <source>
        <strain evidence="14">Actinobaculum_suis_CCUG19206T</strain>
    </source>
</reference>
<evidence type="ECO:0000256" key="4">
    <source>
        <dbReference type="ARBA" id="ARBA00022643"/>
    </source>
</evidence>
<dbReference type="HAMAP" id="MF_00354">
    <property type="entry name" value="Idi_2"/>
    <property type="match status" value="1"/>
</dbReference>
<evidence type="ECO:0000256" key="8">
    <source>
        <dbReference type="ARBA" id="ARBA00023229"/>
    </source>
</evidence>
<evidence type="ECO:0000313" key="15">
    <source>
        <dbReference type="EMBL" id="SDE04303.1"/>
    </source>
</evidence>
<evidence type="ECO:0000256" key="10">
    <source>
        <dbReference type="ARBA" id="ARBA00025810"/>
    </source>
</evidence>
<feature type="binding site" evidence="11">
    <location>
        <position position="141"/>
    </location>
    <ligand>
        <name>FMN</name>
        <dbReference type="ChEBI" id="CHEBI:58210"/>
    </ligand>
</feature>
<protein>
    <recommendedName>
        <fullName evidence="11">Isopentenyl-diphosphate delta-isomerase</fullName>
        <shortName evidence="11">IPP isomerase</shortName>
        <ecNumber evidence="11">5.3.3.2</ecNumber>
    </recommendedName>
    <alternativeName>
        <fullName evidence="11">Isopentenyl diphosphate:dimethylallyl diphosphate isomerase</fullName>
    </alternativeName>
    <alternativeName>
        <fullName evidence="11">Isopentenyl pyrophosphate isomerase</fullName>
    </alternativeName>
    <alternativeName>
        <fullName evidence="11">Type 2 isopentenyl diphosphate isomerase</fullName>
        <shortName evidence="11">IDI-2</shortName>
    </alternativeName>
</protein>
<dbReference type="GO" id="GO:0005737">
    <property type="term" value="C:cytoplasm"/>
    <property type="evidence" value="ECO:0007669"/>
    <property type="project" value="UniProtKB-SubCell"/>
</dbReference>
<keyword evidence="8 11" id="KW-0414">Isoprene biosynthesis</keyword>
<dbReference type="PANTHER" id="PTHR43665">
    <property type="entry name" value="ISOPENTENYL-DIPHOSPHATE DELTA-ISOMERASE"/>
    <property type="match status" value="1"/>
</dbReference>
<dbReference type="Proteomes" id="UP001273799">
    <property type="component" value="Unassembled WGS sequence"/>
</dbReference>
<dbReference type="EMBL" id="JAWNFU010000005">
    <property type="protein sequence ID" value="MDY5153964.1"/>
    <property type="molecule type" value="Genomic_DNA"/>
</dbReference>
<dbReference type="InterPro" id="IPR013785">
    <property type="entry name" value="Aldolase_TIM"/>
</dbReference>
<comment type="cofactor">
    <cofactor evidence="1 11">
        <name>FMN</name>
        <dbReference type="ChEBI" id="CHEBI:58210"/>
    </cofactor>
</comment>
<organism evidence="15 16">
    <name type="scientific">Actinobaculum suis</name>
    <dbReference type="NCBI Taxonomy" id="1657"/>
    <lineage>
        <taxon>Bacteria</taxon>
        <taxon>Bacillati</taxon>
        <taxon>Actinomycetota</taxon>
        <taxon>Actinomycetes</taxon>
        <taxon>Actinomycetales</taxon>
        <taxon>Actinomycetaceae</taxon>
        <taxon>Actinobaculum</taxon>
    </lineage>
</organism>
<evidence type="ECO:0000256" key="11">
    <source>
        <dbReference type="HAMAP-Rule" id="MF_00354"/>
    </source>
</evidence>
<dbReference type="GO" id="GO:0070402">
    <property type="term" value="F:NADPH binding"/>
    <property type="evidence" value="ECO:0007669"/>
    <property type="project" value="UniProtKB-UniRule"/>
</dbReference>
<dbReference type="Proteomes" id="UP000182744">
    <property type="component" value="Unassembled WGS sequence"/>
</dbReference>
<evidence type="ECO:0000256" key="3">
    <source>
        <dbReference type="ARBA" id="ARBA00022630"/>
    </source>
</evidence>
<dbReference type="EMBL" id="FNAU01000001">
    <property type="protein sequence ID" value="SDE04303.1"/>
    <property type="molecule type" value="Genomic_DNA"/>
</dbReference>
<comment type="function">
    <text evidence="11">Involved in the biosynthesis of isoprenoids. Catalyzes the 1,3-allylic rearrangement of the homoallylic substrate isopentenyl (IPP) to its allylic isomer, dimethylallyl diphosphate (DMAPP).</text>
</comment>
<feature type="compositionally biased region" description="Basic and acidic residues" evidence="12">
    <location>
        <begin position="13"/>
        <end position="29"/>
    </location>
</feature>
<comment type="subunit">
    <text evidence="10 11">Homooctamer. Dimer of tetramers.</text>
</comment>
<keyword evidence="5 11" id="KW-0479">Metal-binding</keyword>
<feature type="binding site" evidence="11">
    <location>
        <position position="203"/>
    </location>
    <ligand>
        <name>FMN</name>
        <dbReference type="ChEBI" id="CHEBI:58210"/>
    </ligand>
</feature>
<keyword evidence="4 11" id="KW-0288">FMN</keyword>
<feature type="region of interest" description="Disordered" evidence="12">
    <location>
        <begin position="1"/>
        <end position="29"/>
    </location>
</feature>
<keyword evidence="9 11" id="KW-0413">Isomerase</keyword>
<feature type="domain" description="FMN-dependent dehydrogenase" evidence="13">
    <location>
        <begin position="182"/>
        <end position="346"/>
    </location>
</feature>
<dbReference type="PIRSF" id="PIRSF003314">
    <property type="entry name" value="IPP_isomerase"/>
    <property type="match status" value="1"/>
</dbReference>
<feature type="binding site" evidence="11">
    <location>
        <begin position="82"/>
        <end position="84"/>
    </location>
    <ligand>
        <name>FMN</name>
        <dbReference type="ChEBI" id="CHEBI:58210"/>
    </ligand>
</feature>
<dbReference type="SUPFAM" id="SSF51395">
    <property type="entry name" value="FMN-linked oxidoreductases"/>
    <property type="match status" value="1"/>
</dbReference>
<feature type="binding site" evidence="11">
    <location>
        <position position="171"/>
    </location>
    <ligand>
        <name>substrate</name>
    </ligand>
</feature>
<dbReference type="AlphaFoldDB" id="A0A1G6ZPI3"/>
<comment type="cofactor">
    <cofactor evidence="11">
        <name>NADPH</name>
        <dbReference type="ChEBI" id="CHEBI:57783"/>
    </cofactor>
</comment>
<feature type="binding site" evidence="11">
    <location>
        <begin position="307"/>
        <end position="308"/>
    </location>
    <ligand>
        <name>FMN</name>
        <dbReference type="ChEBI" id="CHEBI:58210"/>
    </ligand>
</feature>
<evidence type="ECO:0000313" key="16">
    <source>
        <dbReference type="Proteomes" id="UP000182744"/>
    </source>
</evidence>
<dbReference type="GO" id="GO:0016491">
    <property type="term" value="F:oxidoreductase activity"/>
    <property type="evidence" value="ECO:0007669"/>
    <property type="project" value="InterPro"/>
</dbReference>
<keyword evidence="3 11" id="KW-0285">Flavoprotein</keyword>
<dbReference type="EC" id="5.3.3.2" evidence="11"/>
<comment type="catalytic activity">
    <reaction evidence="11">
        <text>isopentenyl diphosphate = dimethylallyl diphosphate</text>
        <dbReference type="Rhea" id="RHEA:23284"/>
        <dbReference type="ChEBI" id="CHEBI:57623"/>
        <dbReference type="ChEBI" id="CHEBI:128769"/>
        <dbReference type="EC" id="5.3.3.2"/>
    </reaction>
</comment>
<keyword evidence="6 11" id="KW-0460">Magnesium</keyword>